<accession>A0A1E1WKW1</accession>
<dbReference type="OrthoDB" id="166212at2759"/>
<reference evidence="2" key="1">
    <citation type="submission" date="2015-09" db="EMBL/GenBank/DDBJ databases">
        <title>De novo assembly of Pectinophora gossypiella (Pink Bollworm) gut transcriptome.</title>
        <authorList>
            <person name="Tassone E.E."/>
        </authorList>
    </citation>
    <scope>NUCLEOTIDE SEQUENCE</scope>
</reference>
<sequence length="158" mass="16912">GSGMLPERGTLSTATQTHSRSAAGSILKLRASSTPNSTVFSRQLSFVAQEDKTSEVAQKDSGELDKVESGLHVNVGVNTTDEFKRTSFDNSADDVKPGQRTLSRVRHSDVVLSRRFSAGGSSRQESATDSKLLLSPIDEGRPSVRYSIMPTNELIAAG</sequence>
<feature type="compositionally biased region" description="Polar residues" evidence="1">
    <location>
        <begin position="10"/>
        <end position="22"/>
    </location>
</feature>
<gene>
    <name evidence="2" type="ORF">g.126</name>
</gene>
<evidence type="ECO:0000256" key="1">
    <source>
        <dbReference type="SAM" id="MobiDB-lite"/>
    </source>
</evidence>
<feature type="non-terminal residue" evidence="2">
    <location>
        <position position="158"/>
    </location>
</feature>
<feature type="region of interest" description="Disordered" evidence="1">
    <location>
        <begin position="1"/>
        <end position="27"/>
    </location>
</feature>
<feature type="non-terminal residue" evidence="2">
    <location>
        <position position="1"/>
    </location>
</feature>
<protein>
    <submittedName>
        <fullName evidence="2">Uncharacterized protein</fullName>
    </submittedName>
</protein>
<proteinExistence type="predicted"/>
<evidence type="ECO:0000313" key="2">
    <source>
        <dbReference type="EMBL" id="JAT87653.1"/>
    </source>
</evidence>
<organism evidence="2">
    <name type="scientific">Pectinophora gossypiella</name>
    <name type="common">Cotton pink bollworm</name>
    <name type="synonym">Depressaria gossypiella</name>
    <dbReference type="NCBI Taxonomy" id="13191"/>
    <lineage>
        <taxon>Eukaryota</taxon>
        <taxon>Metazoa</taxon>
        <taxon>Ecdysozoa</taxon>
        <taxon>Arthropoda</taxon>
        <taxon>Hexapoda</taxon>
        <taxon>Insecta</taxon>
        <taxon>Pterygota</taxon>
        <taxon>Neoptera</taxon>
        <taxon>Endopterygota</taxon>
        <taxon>Lepidoptera</taxon>
        <taxon>Glossata</taxon>
        <taxon>Ditrysia</taxon>
        <taxon>Gelechioidea</taxon>
        <taxon>Gelechiidae</taxon>
        <taxon>Apatetrinae</taxon>
        <taxon>Pectinophora</taxon>
    </lineage>
</organism>
<name>A0A1E1WKW1_PECGO</name>
<dbReference type="AlphaFoldDB" id="A0A1E1WKW1"/>
<dbReference type="EMBL" id="GDQN01003401">
    <property type="protein sequence ID" value="JAT87653.1"/>
    <property type="molecule type" value="Transcribed_RNA"/>
</dbReference>